<dbReference type="EMBL" id="BAAAZR010000002">
    <property type="protein sequence ID" value="GAA3801039.1"/>
    <property type="molecule type" value="Genomic_DNA"/>
</dbReference>
<comment type="caution">
    <text evidence="1">The sequence shown here is derived from an EMBL/GenBank/DDBJ whole genome shotgun (WGS) entry which is preliminary data.</text>
</comment>
<keyword evidence="2" id="KW-1185">Reference proteome</keyword>
<accession>A0ABP7HPA6</accession>
<organism evidence="1 2">
    <name type="scientific">Sphaerisporangium flaviroseum</name>
    <dbReference type="NCBI Taxonomy" id="509199"/>
    <lineage>
        <taxon>Bacteria</taxon>
        <taxon>Bacillati</taxon>
        <taxon>Actinomycetota</taxon>
        <taxon>Actinomycetes</taxon>
        <taxon>Streptosporangiales</taxon>
        <taxon>Streptosporangiaceae</taxon>
        <taxon>Sphaerisporangium</taxon>
    </lineage>
</organism>
<proteinExistence type="predicted"/>
<dbReference type="RefSeq" id="WP_344937212.1">
    <property type="nucleotide sequence ID" value="NZ_BAAAZR010000002.1"/>
</dbReference>
<sequence length="61" mass="6406">MTEAAVQPTGLIDTTGIPLRDLMRVDSAALQKALLRIVTQQEESVPAAGFDSTIELHDGGG</sequence>
<evidence type="ECO:0008006" key="3">
    <source>
        <dbReference type="Google" id="ProtNLM"/>
    </source>
</evidence>
<protein>
    <recommendedName>
        <fullName evidence="3">FXSXX-COOH protein</fullName>
    </recommendedName>
</protein>
<gene>
    <name evidence="1" type="ORF">GCM10022226_20880</name>
</gene>
<evidence type="ECO:0000313" key="1">
    <source>
        <dbReference type="EMBL" id="GAA3801039.1"/>
    </source>
</evidence>
<reference evidence="2" key="1">
    <citation type="journal article" date="2019" name="Int. J. Syst. Evol. Microbiol.">
        <title>The Global Catalogue of Microorganisms (GCM) 10K type strain sequencing project: providing services to taxonomists for standard genome sequencing and annotation.</title>
        <authorList>
            <consortium name="The Broad Institute Genomics Platform"/>
            <consortium name="The Broad Institute Genome Sequencing Center for Infectious Disease"/>
            <person name="Wu L."/>
            <person name="Ma J."/>
        </authorList>
    </citation>
    <scope>NUCLEOTIDE SEQUENCE [LARGE SCALE GENOMIC DNA]</scope>
    <source>
        <strain evidence="2">JCM 16908</strain>
    </source>
</reference>
<name>A0ABP7HPA6_9ACTN</name>
<evidence type="ECO:0000313" key="2">
    <source>
        <dbReference type="Proteomes" id="UP001500888"/>
    </source>
</evidence>
<dbReference type="Proteomes" id="UP001500888">
    <property type="component" value="Unassembled WGS sequence"/>
</dbReference>